<gene>
    <name evidence="3" type="ORF">SAMN05421823_11717</name>
</gene>
<keyword evidence="1" id="KW-0812">Transmembrane</keyword>
<feature type="domain" description="Fatty acid desaturase" evidence="2">
    <location>
        <begin position="64"/>
        <end position="295"/>
    </location>
</feature>
<dbReference type="RefSeq" id="WP_089688357.1">
    <property type="nucleotide sequence ID" value="NZ_FNFO01000017.1"/>
</dbReference>
<proteinExistence type="predicted"/>
<dbReference type="PANTHER" id="PTHR36459:SF1">
    <property type="entry name" value="FATTY ACID DESATURASE DOMAIN-CONTAINING PROTEIN-RELATED"/>
    <property type="match status" value="1"/>
</dbReference>
<keyword evidence="1" id="KW-1133">Transmembrane helix</keyword>
<evidence type="ECO:0000313" key="3">
    <source>
        <dbReference type="EMBL" id="SDM61190.1"/>
    </source>
</evidence>
<keyword evidence="4" id="KW-1185">Reference proteome</keyword>
<dbReference type="STRING" id="1075417.SAMN05421823_11717"/>
<dbReference type="InterPro" id="IPR005804">
    <property type="entry name" value="FA_desaturase_dom"/>
</dbReference>
<evidence type="ECO:0000256" key="1">
    <source>
        <dbReference type="SAM" id="Phobius"/>
    </source>
</evidence>
<reference evidence="3 4" key="1">
    <citation type="submission" date="2016-10" db="EMBL/GenBank/DDBJ databases">
        <authorList>
            <person name="de Groot N.N."/>
        </authorList>
    </citation>
    <scope>NUCLEOTIDE SEQUENCE [LARGE SCALE GENOMIC DNA]</scope>
    <source>
        <strain evidence="3 4">DSM 25186</strain>
    </source>
</reference>
<dbReference type="Proteomes" id="UP000198510">
    <property type="component" value="Unassembled WGS sequence"/>
</dbReference>
<keyword evidence="1" id="KW-0472">Membrane</keyword>
<feature type="transmembrane region" description="Helical" evidence="1">
    <location>
        <begin position="36"/>
        <end position="56"/>
    </location>
</feature>
<organism evidence="3 4">
    <name type="scientific">Catalinimonas alkaloidigena</name>
    <dbReference type="NCBI Taxonomy" id="1075417"/>
    <lineage>
        <taxon>Bacteria</taxon>
        <taxon>Pseudomonadati</taxon>
        <taxon>Bacteroidota</taxon>
        <taxon>Cytophagia</taxon>
        <taxon>Cytophagales</taxon>
        <taxon>Catalimonadaceae</taxon>
        <taxon>Catalinimonas</taxon>
    </lineage>
</organism>
<dbReference type="PANTHER" id="PTHR36459">
    <property type="entry name" value="ORF"/>
    <property type="match status" value="1"/>
</dbReference>
<feature type="transmembrane region" description="Helical" evidence="1">
    <location>
        <begin position="154"/>
        <end position="173"/>
    </location>
</feature>
<dbReference type="AlphaFoldDB" id="A0A1G9UML8"/>
<evidence type="ECO:0000313" key="4">
    <source>
        <dbReference type="Proteomes" id="UP000198510"/>
    </source>
</evidence>
<name>A0A1G9UML8_9BACT</name>
<sequence length="354" mass="41634">MRSFQGITDPREATPPATRLDFFFLSLMRDPRDLPFVHLTLKICLTIVPLGILLFMPWLTGLAWWGVALLYFYLNNLVFKGPFGLMLHCTSHRPWFKKEYDWLNYFLPWIVSPFFGQTPETYFGHHIGMHHPENNLDEDKSTTMYYQRDSFRGFLKYFGLFMAVGFVDLFSYLKAKNRSRLAYKALAGELSFFLLCIGLAFVSLKATIVVFLLPFFIFRFIAMLGNWAQHAFVDARDPGNAYKNSVTCINVRYNHKCWNDGYHIGHHIRPALHWTQHPDFFLKHLDEYAENQALVFEGLDFGRIFILLMRKRYDTLASHLVNVHDAFENDEEVIALMKRRCQRIPRPEARELVH</sequence>
<evidence type="ECO:0000259" key="2">
    <source>
        <dbReference type="Pfam" id="PF00487"/>
    </source>
</evidence>
<dbReference type="OrthoDB" id="634389at2"/>
<dbReference type="EMBL" id="FNFO01000017">
    <property type="protein sequence ID" value="SDM61190.1"/>
    <property type="molecule type" value="Genomic_DNA"/>
</dbReference>
<dbReference type="Pfam" id="PF00487">
    <property type="entry name" value="FA_desaturase"/>
    <property type="match status" value="1"/>
</dbReference>
<protein>
    <submittedName>
        <fullName evidence="3">Fatty acid desaturase</fullName>
    </submittedName>
</protein>
<accession>A0A1G9UML8</accession>
<feature type="transmembrane region" description="Helical" evidence="1">
    <location>
        <begin position="62"/>
        <end position="79"/>
    </location>
</feature>
<dbReference type="GO" id="GO:0006629">
    <property type="term" value="P:lipid metabolic process"/>
    <property type="evidence" value="ECO:0007669"/>
    <property type="project" value="InterPro"/>
</dbReference>
<feature type="transmembrane region" description="Helical" evidence="1">
    <location>
        <begin position="100"/>
        <end position="116"/>
    </location>
</feature>